<accession>A0A4C1XP38</accession>
<evidence type="ECO:0000313" key="1">
    <source>
        <dbReference type="EMBL" id="GBP64762.1"/>
    </source>
</evidence>
<comment type="caution">
    <text evidence="1">The sequence shown here is derived from an EMBL/GenBank/DDBJ whole genome shotgun (WGS) entry which is preliminary data.</text>
</comment>
<evidence type="ECO:0000313" key="2">
    <source>
        <dbReference type="Proteomes" id="UP000299102"/>
    </source>
</evidence>
<dbReference type="EMBL" id="BGZK01000908">
    <property type="protein sequence ID" value="GBP64762.1"/>
    <property type="molecule type" value="Genomic_DNA"/>
</dbReference>
<gene>
    <name evidence="1" type="ORF">EVAR_14958_1</name>
</gene>
<evidence type="ECO:0008006" key="3">
    <source>
        <dbReference type="Google" id="ProtNLM"/>
    </source>
</evidence>
<proteinExistence type="predicted"/>
<dbReference type="InterPro" id="IPR036691">
    <property type="entry name" value="Endo/exonu/phosph_ase_sf"/>
</dbReference>
<dbReference type="Proteomes" id="UP000299102">
    <property type="component" value="Unassembled WGS sequence"/>
</dbReference>
<reference evidence="1 2" key="1">
    <citation type="journal article" date="2019" name="Commun. Biol.">
        <title>The bagworm genome reveals a unique fibroin gene that provides high tensile strength.</title>
        <authorList>
            <person name="Kono N."/>
            <person name="Nakamura H."/>
            <person name="Ohtoshi R."/>
            <person name="Tomita M."/>
            <person name="Numata K."/>
            <person name="Arakawa K."/>
        </authorList>
    </citation>
    <scope>NUCLEOTIDE SEQUENCE [LARGE SCALE GENOMIC DNA]</scope>
</reference>
<keyword evidence="2" id="KW-1185">Reference proteome</keyword>
<dbReference type="SUPFAM" id="SSF56219">
    <property type="entry name" value="DNase I-like"/>
    <property type="match status" value="1"/>
</dbReference>
<dbReference type="AlphaFoldDB" id="A0A4C1XP38"/>
<dbReference type="OrthoDB" id="410155at2759"/>
<protein>
    <recommendedName>
        <fullName evidence="3">RNA-directed DNA polymerase from mobile element jockey</fullName>
    </recommendedName>
</protein>
<organism evidence="1 2">
    <name type="scientific">Eumeta variegata</name>
    <name type="common">Bagworm moth</name>
    <name type="synonym">Eumeta japonica</name>
    <dbReference type="NCBI Taxonomy" id="151549"/>
    <lineage>
        <taxon>Eukaryota</taxon>
        <taxon>Metazoa</taxon>
        <taxon>Ecdysozoa</taxon>
        <taxon>Arthropoda</taxon>
        <taxon>Hexapoda</taxon>
        <taxon>Insecta</taxon>
        <taxon>Pterygota</taxon>
        <taxon>Neoptera</taxon>
        <taxon>Endopterygota</taxon>
        <taxon>Lepidoptera</taxon>
        <taxon>Glossata</taxon>
        <taxon>Ditrysia</taxon>
        <taxon>Tineoidea</taxon>
        <taxon>Psychidae</taxon>
        <taxon>Oiketicinae</taxon>
        <taxon>Eumeta</taxon>
    </lineage>
</organism>
<sequence length="330" mass="37208">MASLPPPSDILFLSKRPAAYSLQRSQVSANGGDHLLLSGSYARLPLDNVVEKNMKQAVSVYLPSHKKLLRRDLRALLALGDTVILFGDFNCKSPRTSQRRSPNPTLKITDWKRVSTALEKIDTPSLNSIPNDSNITDEIDSAVDTLTNHVRTVVEKSRREVSASSDRRRLPADVLELIKTENAALRCASAYPTTEHRSRARALQRRERARVEKVRNENWSDLMEEITPSHKAFWKVTKALETEGYISKPPFKKPDNSVALEDAEIAECLADDASALTRLDNVSEQEFLKAPPSLPYCTQAIFRDHHQASNWRLMMVAELNRGRYRALFSC</sequence>
<name>A0A4C1XP38_EUMVA</name>